<feature type="compositionally biased region" description="Polar residues" evidence="1">
    <location>
        <begin position="12"/>
        <end position="21"/>
    </location>
</feature>
<dbReference type="EMBL" id="ML978192">
    <property type="protein sequence ID" value="KAF2030256.1"/>
    <property type="molecule type" value="Genomic_DNA"/>
</dbReference>
<proteinExistence type="predicted"/>
<evidence type="ECO:0000313" key="3">
    <source>
        <dbReference type="Proteomes" id="UP000799777"/>
    </source>
</evidence>
<accession>A0A9P4LKD3</accession>
<dbReference type="AlphaFoldDB" id="A0A9P4LKD3"/>
<keyword evidence="3" id="KW-1185">Reference proteome</keyword>
<name>A0A9P4LKD3_9PLEO</name>
<comment type="caution">
    <text evidence="2">The sequence shown here is derived from an EMBL/GenBank/DDBJ whole genome shotgun (WGS) entry which is preliminary data.</text>
</comment>
<dbReference type="Proteomes" id="UP000799777">
    <property type="component" value="Unassembled WGS sequence"/>
</dbReference>
<gene>
    <name evidence="2" type="ORF">EK21DRAFT_89136</name>
</gene>
<feature type="region of interest" description="Disordered" evidence="1">
    <location>
        <begin position="1"/>
        <end position="24"/>
    </location>
</feature>
<evidence type="ECO:0000256" key="1">
    <source>
        <dbReference type="SAM" id="MobiDB-lite"/>
    </source>
</evidence>
<evidence type="ECO:0000313" key="2">
    <source>
        <dbReference type="EMBL" id="KAF2030256.1"/>
    </source>
</evidence>
<sequence length="133" mass="14492">MWRRGARYDIGSPTQHSSTSKAARVCPDISGRSRLAHTVPDRPACAAVDGVLALVYPNVSKPAKTSDNMPKYMIRAMYVAGSVVYTLLSSTTCLCEHTWAQRVDLLVMRRVHPPHTTKAVPASLHSSSAHPLP</sequence>
<organism evidence="2 3">
    <name type="scientific">Setomelanomma holmii</name>
    <dbReference type="NCBI Taxonomy" id="210430"/>
    <lineage>
        <taxon>Eukaryota</taxon>
        <taxon>Fungi</taxon>
        <taxon>Dikarya</taxon>
        <taxon>Ascomycota</taxon>
        <taxon>Pezizomycotina</taxon>
        <taxon>Dothideomycetes</taxon>
        <taxon>Pleosporomycetidae</taxon>
        <taxon>Pleosporales</taxon>
        <taxon>Pleosporineae</taxon>
        <taxon>Phaeosphaeriaceae</taxon>
        <taxon>Setomelanomma</taxon>
    </lineage>
</organism>
<protein>
    <submittedName>
        <fullName evidence="2">Uncharacterized protein</fullName>
    </submittedName>
</protein>
<reference evidence="2" key="1">
    <citation type="journal article" date="2020" name="Stud. Mycol.">
        <title>101 Dothideomycetes genomes: a test case for predicting lifestyles and emergence of pathogens.</title>
        <authorList>
            <person name="Haridas S."/>
            <person name="Albert R."/>
            <person name="Binder M."/>
            <person name="Bloem J."/>
            <person name="Labutti K."/>
            <person name="Salamov A."/>
            <person name="Andreopoulos B."/>
            <person name="Baker S."/>
            <person name="Barry K."/>
            <person name="Bills G."/>
            <person name="Bluhm B."/>
            <person name="Cannon C."/>
            <person name="Castanera R."/>
            <person name="Culley D."/>
            <person name="Daum C."/>
            <person name="Ezra D."/>
            <person name="Gonzalez J."/>
            <person name="Henrissat B."/>
            <person name="Kuo A."/>
            <person name="Liang C."/>
            <person name="Lipzen A."/>
            <person name="Lutzoni F."/>
            <person name="Magnuson J."/>
            <person name="Mondo S."/>
            <person name="Nolan M."/>
            <person name="Ohm R."/>
            <person name="Pangilinan J."/>
            <person name="Park H.-J."/>
            <person name="Ramirez L."/>
            <person name="Alfaro M."/>
            <person name="Sun H."/>
            <person name="Tritt A."/>
            <person name="Yoshinaga Y."/>
            <person name="Zwiers L.-H."/>
            <person name="Turgeon B."/>
            <person name="Goodwin S."/>
            <person name="Spatafora J."/>
            <person name="Crous P."/>
            <person name="Grigoriev I."/>
        </authorList>
    </citation>
    <scope>NUCLEOTIDE SEQUENCE</scope>
    <source>
        <strain evidence="2">CBS 110217</strain>
    </source>
</reference>